<dbReference type="CDD" id="cd06530">
    <property type="entry name" value="S26_SPase_I"/>
    <property type="match status" value="1"/>
</dbReference>
<dbReference type="AlphaFoldDB" id="A0A5J5G981"/>
<feature type="chain" id="PRO_5023917384" description="Signal peptidase I" evidence="9">
    <location>
        <begin position="23"/>
        <end position="158"/>
    </location>
</feature>
<dbReference type="InterPro" id="IPR019756">
    <property type="entry name" value="Pept_S26A_signal_pept_1_Ser-AS"/>
</dbReference>
<proteinExistence type="inferred from homology"/>
<evidence type="ECO:0000256" key="8">
    <source>
        <dbReference type="RuleBase" id="RU362042"/>
    </source>
</evidence>
<dbReference type="PROSITE" id="PS00761">
    <property type="entry name" value="SPASE_I_3"/>
    <property type="match status" value="1"/>
</dbReference>
<dbReference type="PANTHER" id="PTHR43390">
    <property type="entry name" value="SIGNAL PEPTIDASE I"/>
    <property type="match status" value="1"/>
</dbReference>
<keyword evidence="5 8" id="KW-0645">Protease</keyword>
<organism evidence="11 12">
    <name type="scientific">Paenibacillus spiritus</name>
    <dbReference type="NCBI Taxonomy" id="2496557"/>
    <lineage>
        <taxon>Bacteria</taxon>
        <taxon>Bacillati</taxon>
        <taxon>Bacillota</taxon>
        <taxon>Bacilli</taxon>
        <taxon>Bacillales</taxon>
        <taxon>Paenibacillaceae</taxon>
        <taxon>Paenibacillus</taxon>
    </lineage>
</organism>
<sequence>MKFLTMLMTALILSVFSGTAVYTVDGSSMEPALHAGERIKVDKRYYKNHDVRRGDLILFQAEGKSYIKRVVGLPGERVENRGGTVWIDGKVLEESYLGAQARETYEAENTDDPSGKSSTGTAGYYVLGDNRMDSLDSRMIGRIADEAIRGKVTGGSLH</sequence>
<feature type="signal peptide" evidence="9">
    <location>
        <begin position="1"/>
        <end position="22"/>
    </location>
</feature>
<dbReference type="PANTHER" id="PTHR43390:SF1">
    <property type="entry name" value="CHLOROPLAST PROCESSING PEPTIDASE"/>
    <property type="match status" value="1"/>
</dbReference>
<evidence type="ECO:0000256" key="1">
    <source>
        <dbReference type="ARBA" id="ARBA00000677"/>
    </source>
</evidence>
<evidence type="ECO:0000256" key="3">
    <source>
        <dbReference type="ARBA" id="ARBA00009370"/>
    </source>
</evidence>
<dbReference type="Pfam" id="PF10502">
    <property type="entry name" value="Peptidase_S26"/>
    <property type="match status" value="1"/>
</dbReference>
<protein>
    <recommendedName>
        <fullName evidence="4 8">Signal peptidase I</fullName>
        <ecNumber evidence="4 8">3.4.21.89</ecNumber>
    </recommendedName>
</protein>
<dbReference type="InterPro" id="IPR019533">
    <property type="entry name" value="Peptidase_S26"/>
</dbReference>
<comment type="catalytic activity">
    <reaction evidence="1 8">
        <text>Cleavage of hydrophobic, N-terminal signal or leader sequences from secreted and periplasmic proteins.</text>
        <dbReference type="EC" id="3.4.21.89"/>
    </reaction>
</comment>
<reference evidence="11 12" key="1">
    <citation type="submission" date="2019-09" db="EMBL/GenBank/DDBJ databases">
        <title>Bacillus ochoae sp. nov., Paenibacillus whitsoniae sp. nov., Paenibacillus spiritus sp. nov. Isolated from the Mars Exploration Rover during spacecraft assembly.</title>
        <authorList>
            <person name="Seuylemezian A."/>
            <person name="Vaishampayan P."/>
        </authorList>
    </citation>
    <scope>NUCLEOTIDE SEQUENCE [LARGE SCALE GENOMIC DNA]</scope>
    <source>
        <strain evidence="11 12">MER_111</strain>
    </source>
</reference>
<comment type="caution">
    <text evidence="11">The sequence shown here is derived from an EMBL/GenBank/DDBJ whole genome shotgun (WGS) entry which is preliminary data.</text>
</comment>
<comment type="similarity">
    <text evidence="3 8">Belongs to the peptidase S26 family.</text>
</comment>
<dbReference type="NCBIfam" id="TIGR02227">
    <property type="entry name" value="sigpep_I_bact"/>
    <property type="match status" value="1"/>
</dbReference>
<dbReference type="Gene3D" id="2.10.109.10">
    <property type="entry name" value="Umud Fragment, subunit A"/>
    <property type="match status" value="1"/>
</dbReference>
<evidence type="ECO:0000256" key="2">
    <source>
        <dbReference type="ARBA" id="ARBA00004401"/>
    </source>
</evidence>
<evidence type="ECO:0000256" key="5">
    <source>
        <dbReference type="ARBA" id="ARBA00022670"/>
    </source>
</evidence>
<dbReference type="EC" id="3.4.21.89" evidence="4 8"/>
<name>A0A5J5G981_9BACL</name>
<dbReference type="RefSeq" id="WP_150458211.1">
    <property type="nucleotide sequence ID" value="NZ_VYKK01000013.1"/>
</dbReference>
<evidence type="ECO:0000256" key="7">
    <source>
        <dbReference type="PIRSR" id="PIRSR600223-1"/>
    </source>
</evidence>
<dbReference type="GO" id="GO:0006465">
    <property type="term" value="P:signal peptide processing"/>
    <property type="evidence" value="ECO:0007669"/>
    <property type="project" value="InterPro"/>
</dbReference>
<gene>
    <name evidence="11" type="primary">lepB</name>
    <name evidence="11" type="ORF">F4V43_10540</name>
</gene>
<dbReference type="InterPro" id="IPR000223">
    <property type="entry name" value="Pept_S26A_signal_pept_1"/>
</dbReference>
<dbReference type="Proteomes" id="UP000367750">
    <property type="component" value="Unassembled WGS sequence"/>
</dbReference>
<evidence type="ECO:0000256" key="9">
    <source>
        <dbReference type="SAM" id="SignalP"/>
    </source>
</evidence>
<evidence type="ECO:0000313" key="12">
    <source>
        <dbReference type="Proteomes" id="UP000367750"/>
    </source>
</evidence>
<dbReference type="GO" id="GO:0009003">
    <property type="term" value="F:signal peptidase activity"/>
    <property type="evidence" value="ECO:0007669"/>
    <property type="project" value="UniProtKB-EC"/>
</dbReference>
<dbReference type="OrthoDB" id="9802919at2"/>
<feature type="active site" evidence="7">
    <location>
        <position position="68"/>
    </location>
</feature>
<evidence type="ECO:0000256" key="6">
    <source>
        <dbReference type="ARBA" id="ARBA00022801"/>
    </source>
</evidence>
<accession>A0A5J5G981</accession>
<dbReference type="PROSITE" id="PS00501">
    <property type="entry name" value="SPASE_I_1"/>
    <property type="match status" value="1"/>
</dbReference>
<dbReference type="EMBL" id="VYKK01000013">
    <property type="protein sequence ID" value="KAA9004749.1"/>
    <property type="molecule type" value="Genomic_DNA"/>
</dbReference>
<keyword evidence="6 8" id="KW-0378">Hydrolase</keyword>
<dbReference type="InterPro" id="IPR036286">
    <property type="entry name" value="LexA/Signal_pep-like_sf"/>
</dbReference>
<dbReference type="GO" id="GO:0005886">
    <property type="term" value="C:plasma membrane"/>
    <property type="evidence" value="ECO:0007669"/>
    <property type="project" value="UniProtKB-SubCell"/>
</dbReference>
<dbReference type="SUPFAM" id="SSF51306">
    <property type="entry name" value="LexA/Signal peptidase"/>
    <property type="match status" value="1"/>
</dbReference>
<keyword evidence="12" id="KW-1185">Reference proteome</keyword>
<dbReference type="InterPro" id="IPR019758">
    <property type="entry name" value="Pept_S26A_signal_pept_1_CS"/>
</dbReference>
<evidence type="ECO:0000256" key="4">
    <source>
        <dbReference type="ARBA" id="ARBA00013208"/>
    </source>
</evidence>
<dbReference type="GO" id="GO:0004252">
    <property type="term" value="F:serine-type endopeptidase activity"/>
    <property type="evidence" value="ECO:0007669"/>
    <property type="project" value="InterPro"/>
</dbReference>
<comment type="subcellular location">
    <subcellularLocation>
        <location evidence="2">Cell membrane</location>
        <topology evidence="2">Single-pass type II membrane protein</topology>
    </subcellularLocation>
    <subcellularLocation>
        <location evidence="8">Membrane</location>
        <topology evidence="8">Single-pass type II membrane protein</topology>
    </subcellularLocation>
</comment>
<evidence type="ECO:0000313" key="11">
    <source>
        <dbReference type="EMBL" id="KAA9004749.1"/>
    </source>
</evidence>
<feature type="domain" description="Peptidase S26" evidence="10">
    <location>
        <begin position="3"/>
        <end position="152"/>
    </location>
</feature>
<evidence type="ECO:0000259" key="10">
    <source>
        <dbReference type="Pfam" id="PF10502"/>
    </source>
</evidence>
<feature type="active site" evidence="7">
    <location>
        <position position="28"/>
    </location>
</feature>
<keyword evidence="9" id="KW-0732">Signal</keyword>
<dbReference type="PRINTS" id="PR00727">
    <property type="entry name" value="LEADERPTASE"/>
</dbReference>